<evidence type="ECO:0000256" key="1">
    <source>
        <dbReference type="SAM" id="MobiDB-lite"/>
    </source>
</evidence>
<name>A0A2R6W845_MARPO</name>
<dbReference type="Proteomes" id="UP000244005">
    <property type="component" value="Unassembled WGS sequence"/>
</dbReference>
<dbReference type="Gramene" id="Mp8g18810.1">
    <property type="protein sequence ID" value="Mp8g18810.1.cds"/>
    <property type="gene ID" value="Mp8g18810"/>
</dbReference>
<sequence>MESTEEYEEELLYNFGDPCDSSDRSSGMTTPDTDQEFEVISPGKRYRLFLAGPAESIFDAGPAESIFDAGPLEPRFDGASSSRRPEDFACRFVKDGDLEISLQMAMRVLEQTGQEMGEIYGHEITTTAPEMTSKIGYVAMLKLIPELDHAMENVIEEEIAKVSRGPTVTSLQEQPLQEIGKVCGGAAVTSLHEQPLQEIGKVSGGAAVTLLHEQPPSERSKTSLQADLPLAMEDIQKWMQDREQKGEELDFNDLCRLYKIGSLNVLPGSEENNRAENKQPAEEEIVETHQAERASDGGIMHSLEDDICAPSAKDQKGHIGVPFISSNTVNEASNLDSSLSMKQISPSARKAEEQSTADSHGQAAIGSEKSEKAVSKELVEVRELPESCMEHEEEKSTVTHPATPPGPSEKSIVRQEPERPSRRTKMEERFFFSIDNRFLCVCKECGVLHNTDKQEYTCRICSDESRNSSILNFTWLSHHDCILMNVTNKFVELDPGRAYQITTWPRLFKNDGAIFLRLPHGNILWDCVSFVDEIIVSKIAKVGGIAAIVLSCPEKMGACARLSYIFNRCPVYVHENDRRIYRRFKNLRRAKRIWTGDMIKLWDGVTIHCLGGHYPGSCILHFLYRGGVVFPSDTLKIVQGRRSVSVMKSYGNYIPASPRDVKKILDVMDSMDFEEIWGEQPGVEIIRQAKPMVISSLRRYILWSQHDEIVIPLSRREIIARGKRKTLET</sequence>
<evidence type="ECO:0000313" key="3">
    <source>
        <dbReference type="Proteomes" id="UP000244005"/>
    </source>
</evidence>
<reference evidence="3" key="1">
    <citation type="journal article" date="2017" name="Cell">
        <title>Insights into land plant evolution garnered from the Marchantia polymorpha genome.</title>
        <authorList>
            <person name="Bowman J.L."/>
            <person name="Kohchi T."/>
            <person name="Yamato K.T."/>
            <person name="Jenkins J."/>
            <person name="Shu S."/>
            <person name="Ishizaki K."/>
            <person name="Yamaoka S."/>
            <person name="Nishihama R."/>
            <person name="Nakamura Y."/>
            <person name="Berger F."/>
            <person name="Adam C."/>
            <person name="Aki S.S."/>
            <person name="Althoff F."/>
            <person name="Araki T."/>
            <person name="Arteaga-Vazquez M.A."/>
            <person name="Balasubrmanian S."/>
            <person name="Barry K."/>
            <person name="Bauer D."/>
            <person name="Boehm C.R."/>
            <person name="Briginshaw L."/>
            <person name="Caballero-Perez J."/>
            <person name="Catarino B."/>
            <person name="Chen F."/>
            <person name="Chiyoda S."/>
            <person name="Chovatia M."/>
            <person name="Davies K.M."/>
            <person name="Delmans M."/>
            <person name="Demura T."/>
            <person name="Dierschke T."/>
            <person name="Dolan L."/>
            <person name="Dorantes-Acosta A.E."/>
            <person name="Eklund D.M."/>
            <person name="Florent S.N."/>
            <person name="Flores-Sandoval E."/>
            <person name="Fujiyama A."/>
            <person name="Fukuzawa H."/>
            <person name="Galik B."/>
            <person name="Grimanelli D."/>
            <person name="Grimwood J."/>
            <person name="Grossniklaus U."/>
            <person name="Hamada T."/>
            <person name="Haseloff J."/>
            <person name="Hetherington A.J."/>
            <person name="Higo A."/>
            <person name="Hirakawa Y."/>
            <person name="Hundley H.N."/>
            <person name="Ikeda Y."/>
            <person name="Inoue K."/>
            <person name="Inoue S.I."/>
            <person name="Ishida S."/>
            <person name="Jia Q."/>
            <person name="Kakita M."/>
            <person name="Kanazawa T."/>
            <person name="Kawai Y."/>
            <person name="Kawashima T."/>
            <person name="Kennedy M."/>
            <person name="Kinose K."/>
            <person name="Kinoshita T."/>
            <person name="Kohara Y."/>
            <person name="Koide E."/>
            <person name="Komatsu K."/>
            <person name="Kopischke S."/>
            <person name="Kubo M."/>
            <person name="Kyozuka J."/>
            <person name="Lagercrantz U."/>
            <person name="Lin S.S."/>
            <person name="Lindquist E."/>
            <person name="Lipzen A.M."/>
            <person name="Lu C.W."/>
            <person name="De Luna E."/>
            <person name="Martienssen R.A."/>
            <person name="Minamino N."/>
            <person name="Mizutani M."/>
            <person name="Mizutani M."/>
            <person name="Mochizuki N."/>
            <person name="Monte I."/>
            <person name="Mosher R."/>
            <person name="Nagasaki H."/>
            <person name="Nakagami H."/>
            <person name="Naramoto S."/>
            <person name="Nishitani K."/>
            <person name="Ohtani M."/>
            <person name="Okamoto T."/>
            <person name="Okumura M."/>
            <person name="Phillips J."/>
            <person name="Pollak B."/>
            <person name="Reinders A."/>
            <person name="Rovekamp M."/>
            <person name="Sano R."/>
            <person name="Sawa S."/>
            <person name="Schmid M.W."/>
            <person name="Shirakawa M."/>
            <person name="Solano R."/>
            <person name="Spunde A."/>
            <person name="Suetsugu N."/>
            <person name="Sugano S."/>
            <person name="Sugiyama A."/>
            <person name="Sun R."/>
            <person name="Suzuki Y."/>
            <person name="Takenaka M."/>
            <person name="Takezawa D."/>
            <person name="Tomogane H."/>
            <person name="Tsuzuki M."/>
            <person name="Ueda T."/>
            <person name="Umeda M."/>
            <person name="Ward J.M."/>
            <person name="Watanabe Y."/>
            <person name="Yazaki K."/>
            <person name="Yokoyama R."/>
            <person name="Yoshitake Y."/>
            <person name="Yotsui I."/>
            <person name="Zachgo S."/>
            <person name="Schmutz J."/>
        </authorList>
    </citation>
    <scope>NUCLEOTIDE SEQUENCE [LARGE SCALE GENOMIC DNA]</scope>
    <source>
        <strain evidence="3">Tak-1</strain>
    </source>
</reference>
<dbReference type="PANTHER" id="PTHR36839">
    <property type="entry name" value="METALLO-BETA-LACTAMASE FAMILY PROTEIN (AFU_ORTHOLOGUE AFUA_5G12770)"/>
    <property type="match status" value="1"/>
</dbReference>
<dbReference type="Gene3D" id="3.60.15.10">
    <property type="entry name" value="Ribonuclease Z/Hydroxyacylglutathione hydrolase-like"/>
    <property type="match status" value="1"/>
</dbReference>
<feature type="compositionally biased region" description="Basic and acidic residues" evidence="1">
    <location>
        <begin position="411"/>
        <end position="424"/>
    </location>
</feature>
<dbReference type="InterPro" id="IPR036866">
    <property type="entry name" value="RibonucZ/Hydroxyglut_hydro"/>
</dbReference>
<feature type="compositionally biased region" description="Basic and acidic residues" evidence="1">
    <location>
        <begin position="368"/>
        <end position="397"/>
    </location>
</feature>
<dbReference type="AlphaFoldDB" id="A0A2R6W845"/>
<accession>A0A2R6W845</accession>
<feature type="region of interest" description="Disordered" evidence="1">
    <location>
        <begin position="266"/>
        <end position="294"/>
    </location>
</feature>
<feature type="compositionally biased region" description="Basic and acidic residues" evidence="1">
    <location>
        <begin position="271"/>
        <end position="294"/>
    </location>
</feature>
<feature type="compositionally biased region" description="Polar residues" evidence="1">
    <location>
        <begin position="337"/>
        <end position="346"/>
    </location>
</feature>
<dbReference type="PANTHER" id="PTHR36839:SF1">
    <property type="entry name" value="METALLO-BETA-LACTAMASE FAMILY PROTEIN (AFU_ORTHOLOGUE AFUA_5G12770)"/>
    <property type="match status" value="1"/>
</dbReference>
<gene>
    <name evidence="2" type="ORF">MARPO_0131s0022</name>
</gene>
<dbReference type="EMBL" id="KZ772803">
    <property type="protein sequence ID" value="PTQ30025.1"/>
    <property type="molecule type" value="Genomic_DNA"/>
</dbReference>
<proteinExistence type="predicted"/>
<keyword evidence="3" id="KW-1185">Reference proteome</keyword>
<dbReference type="OrthoDB" id="17458at2759"/>
<feature type="region of interest" description="Disordered" evidence="1">
    <location>
        <begin position="14"/>
        <end position="35"/>
    </location>
</feature>
<feature type="region of interest" description="Disordered" evidence="1">
    <location>
        <begin position="337"/>
        <end position="424"/>
    </location>
</feature>
<dbReference type="SUPFAM" id="SSF56281">
    <property type="entry name" value="Metallo-hydrolase/oxidoreductase"/>
    <property type="match status" value="1"/>
</dbReference>
<protein>
    <submittedName>
        <fullName evidence="2">Uncharacterized protein</fullName>
    </submittedName>
</protein>
<organism evidence="2 3">
    <name type="scientific">Marchantia polymorpha</name>
    <name type="common">Common liverwort</name>
    <name type="synonym">Marchantia aquatica</name>
    <dbReference type="NCBI Taxonomy" id="3197"/>
    <lineage>
        <taxon>Eukaryota</taxon>
        <taxon>Viridiplantae</taxon>
        <taxon>Streptophyta</taxon>
        <taxon>Embryophyta</taxon>
        <taxon>Marchantiophyta</taxon>
        <taxon>Marchantiopsida</taxon>
        <taxon>Marchantiidae</taxon>
        <taxon>Marchantiales</taxon>
        <taxon>Marchantiaceae</taxon>
        <taxon>Marchantia</taxon>
    </lineage>
</organism>
<evidence type="ECO:0000313" key="2">
    <source>
        <dbReference type="EMBL" id="PTQ30025.1"/>
    </source>
</evidence>